<evidence type="ECO:0000313" key="2">
    <source>
        <dbReference type="Proteomes" id="UP000027986"/>
    </source>
</evidence>
<protein>
    <submittedName>
        <fullName evidence="1">Uncharacterized protein</fullName>
    </submittedName>
</protein>
<dbReference type="RefSeq" id="WP_038569058.1">
    <property type="nucleotide sequence ID" value="NZ_CAKZHM010000156.1"/>
</dbReference>
<dbReference type="Gene3D" id="1.10.10.1150">
    <property type="entry name" value="Coenzyme PQQ synthesis protein D (PqqD)"/>
    <property type="match status" value="1"/>
</dbReference>
<dbReference type="HOGENOM" id="CLU_2259161_0_0_11"/>
<proteinExistence type="predicted"/>
<organism evidence="1 2">
    <name type="scientific">Dermacoccus nishinomiyaensis</name>
    <dbReference type="NCBI Taxonomy" id="1274"/>
    <lineage>
        <taxon>Bacteria</taxon>
        <taxon>Bacillati</taxon>
        <taxon>Actinomycetota</taxon>
        <taxon>Actinomycetes</taxon>
        <taxon>Micrococcales</taxon>
        <taxon>Dermacoccaceae</taxon>
        <taxon>Dermacoccus</taxon>
    </lineage>
</organism>
<sequence length="103" mass="11480">MTRREETQGRWAIPEDIAVETDPDDRSAVWVLRASRGVIVRLPQVGLLVWRASPRVSDTEGLVALLAAEHGWPSDEIAQPVQNFVMSLVDHGLLEERSGHESN</sequence>
<accession>A0A075JHD5</accession>
<dbReference type="KEGG" id="dni:HX89_10725"/>
<dbReference type="GeneID" id="89223507"/>
<dbReference type="Pfam" id="PF05402">
    <property type="entry name" value="PqqD"/>
    <property type="match status" value="1"/>
</dbReference>
<dbReference type="AlphaFoldDB" id="A0A075JHD5"/>
<keyword evidence="2" id="KW-1185">Reference proteome</keyword>
<reference evidence="1 2" key="1">
    <citation type="submission" date="2014-07" db="EMBL/GenBank/DDBJ databases">
        <title>Genome Sequencing of Dermacoccus nishinomiyaensis.</title>
        <authorList>
            <person name="Hong K.W."/>
            <person name="Chan K.G."/>
        </authorList>
    </citation>
    <scope>NUCLEOTIDE SEQUENCE [LARGE SCALE GENOMIC DNA]</scope>
    <source>
        <strain evidence="1 2">M25</strain>
    </source>
</reference>
<name>A0A075JHD5_9MICO</name>
<dbReference type="EMBL" id="CP008889">
    <property type="protein sequence ID" value="AIF41334.1"/>
    <property type="molecule type" value="Genomic_DNA"/>
</dbReference>
<dbReference type="Proteomes" id="UP000027986">
    <property type="component" value="Chromosome"/>
</dbReference>
<evidence type="ECO:0000313" key="1">
    <source>
        <dbReference type="EMBL" id="AIF41334.1"/>
    </source>
</evidence>
<dbReference type="InterPro" id="IPR008792">
    <property type="entry name" value="PQQD"/>
</dbReference>
<dbReference type="InterPro" id="IPR041881">
    <property type="entry name" value="PqqD_sf"/>
</dbReference>
<gene>
    <name evidence="1" type="ORF">HX89_10725</name>
</gene>